<evidence type="ECO:0000256" key="4">
    <source>
        <dbReference type="ARBA" id="ARBA00023136"/>
    </source>
</evidence>
<dbReference type="InterPro" id="IPR002523">
    <property type="entry name" value="MgTranspt_CorA/ZnTranspt_ZntB"/>
</dbReference>
<protein>
    <submittedName>
        <fullName evidence="7">Uncharacterized protein</fullName>
    </submittedName>
</protein>
<dbReference type="GO" id="GO:0005886">
    <property type="term" value="C:plasma membrane"/>
    <property type="evidence" value="ECO:0007669"/>
    <property type="project" value="UniProtKB-SubCell"/>
</dbReference>
<dbReference type="PANTHER" id="PTHR46494:SF1">
    <property type="entry name" value="CORA FAMILY METAL ION TRANSPORTER (EUROFUNG)"/>
    <property type="match status" value="1"/>
</dbReference>
<evidence type="ECO:0000313" key="8">
    <source>
        <dbReference type="Proteomes" id="UP000829364"/>
    </source>
</evidence>
<dbReference type="InterPro" id="IPR045863">
    <property type="entry name" value="CorA_TM1_TM2"/>
</dbReference>
<evidence type="ECO:0000256" key="5">
    <source>
        <dbReference type="SAM" id="MobiDB-lite"/>
    </source>
</evidence>
<feature type="region of interest" description="Disordered" evidence="5">
    <location>
        <begin position="501"/>
        <end position="520"/>
    </location>
</feature>
<dbReference type="OrthoDB" id="4925333at2759"/>
<feature type="compositionally biased region" description="Polar residues" evidence="5">
    <location>
        <begin position="571"/>
        <end position="585"/>
    </location>
</feature>
<dbReference type="GO" id="GO:0050897">
    <property type="term" value="F:cobalt ion binding"/>
    <property type="evidence" value="ECO:0007669"/>
    <property type="project" value="TreeGrafter"/>
</dbReference>
<keyword evidence="3 6" id="KW-1133">Transmembrane helix</keyword>
<dbReference type="SUPFAM" id="SSF144083">
    <property type="entry name" value="Magnesium transport protein CorA, transmembrane region"/>
    <property type="match status" value="1"/>
</dbReference>
<name>A0A9Q8QFM6_9HYPO</name>
<feature type="transmembrane region" description="Helical" evidence="6">
    <location>
        <begin position="1251"/>
        <end position="1272"/>
    </location>
</feature>
<feature type="region of interest" description="Disordered" evidence="5">
    <location>
        <begin position="546"/>
        <end position="620"/>
    </location>
</feature>
<dbReference type="RefSeq" id="XP_047841510.1">
    <property type="nucleotide sequence ID" value="XM_047985533.1"/>
</dbReference>
<dbReference type="GO" id="GO:0015095">
    <property type="term" value="F:magnesium ion transmembrane transporter activity"/>
    <property type="evidence" value="ECO:0007669"/>
    <property type="project" value="TreeGrafter"/>
</dbReference>
<keyword evidence="8" id="KW-1185">Reference proteome</keyword>
<feature type="compositionally biased region" description="Basic residues" evidence="5">
    <location>
        <begin position="90"/>
        <end position="101"/>
    </location>
</feature>
<feature type="compositionally biased region" description="Acidic residues" evidence="5">
    <location>
        <begin position="72"/>
        <end position="84"/>
    </location>
</feature>
<dbReference type="Gene3D" id="1.20.58.340">
    <property type="entry name" value="Magnesium transport protein CorA, transmembrane region"/>
    <property type="match status" value="1"/>
</dbReference>
<dbReference type="EMBL" id="CP086356">
    <property type="protein sequence ID" value="UNI18029.1"/>
    <property type="molecule type" value="Genomic_DNA"/>
</dbReference>
<dbReference type="GO" id="GO:0000287">
    <property type="term" value="F:magnesium ion binding"/>
    <property type="evidence" value="ECO:0007669"/>
    <property type="project" value="TreeGrafter"/>
</dbReference>
<feature type="compositionally biased region" description="Basic and acidic residues" evidence="5">
    <location>
        <begin position="1"/>
        <end position="22"/>
    </location>
</feature>
<feature type="region of interest" description="Disordered" evidence="5">
    <location>
        <begin position="967"/>
        <end position="1027"/>
    </location>
</feature>
<evidence type="ECO:0000256" key="1">
    <source>
        <dbReference type="ARBA" id="ARBA00004651"/>
    </source>
</evidence>
<feature type="compositionally biased region" description="Polar residues" evidence="5">
    <location>
        <begin position="967"/>
        <end position="977"/>
    </location>
</feature>
<keyword evidence="4 6" id="KW-0472">Membrane</keyword>
<dbReference type="KEGG" id="ptkz:JDV02_004327"/>
<keyword evidence="2 6" id="KW-0812">Transmembrane</keyword>
<sequence length="1345" mass="150537">MSDRGPTRRAVRIDVPSDHEEGSSSSDWQSSNAAIPSTGAGRRPEQGFDSGTSSDSDSSDDYDEVADRLSDEDFDPSTATDEEYSNVSRRAPRFAPHRVMRPPRAPSPPRGPRHGIEPEGFIHRRPHQHHAVVPLPHNRVYEQPFRVEDPSSSLAAVVSLRGISTRPRMPGTHQLAAQSWEVTKGTLPTGAKTDCLTVREVSHYADEAGDSLITLICYDAASSTKKESVQTRWMHLYQDPNLADFEDIIDACPHADQALKTVALALLRDRRHSANTERFQGESGSRDFITRYDYRDHRGTWSTESVIFMSVPFFTTKTRAWLVQNDMTPTSATPVRYHLHTDHEFAAADAQMASGGSFTTGSGTDSEVCVAYLWCLLLGPDIIITCGDIEFKDLLVSSITVEMKSDANRRPCVIRITDSDSRYFHLVIDPPLSYFEFMESVVNKVRVFSDGTRVANFKLLTEDLDELTPEIWLGFMQRDDLDSLSLILRRTGRVAYTSMSESEGFSDESSSLQHLRNHSPGASATGVVINDLGALSRARSRVFQATIESDDSESETTRSMPETTSRKSDGKSATSGAESTSNPLPQSVKPRRTANQRVRKVGFADETILPSQSTSTGSTAYANGDCDAAVPVTIHPFFTWNVMHKRGSDGNLPPHIQICRLLSRVDKAMARKRPTAHRYVYQRGYECDPSGLGHRHPCLTGTSKGTSATSLIPEAEKANMPVDGISRWPTLEQVFDAESRGVQDPLLWENVVEQYCRPLVTISLEIGERFVPADLEVVHRCWKKLWGALDRILRCVEMHYKQPHGRGTYRASERLYAASPYFGSGEEAFEGVDQCQACKEGTEYQSVGQALDHLHERHAQCQGCSKPTRVFDDPCTVWIEGNMEIHDRKVQKSLSRALRKLSVFILYLEDIRRCISELHRSVQHIDAPGGRKAGKKKLPLLPSTLVRGFEELLLSYITLAHILSRATTGGETEQAPPTQKVPRMRGMKTGDFSVGQSRHGDSRSSRTYGSSHVPSSYATHGSGHSTNFEVPQIHRQSMVQAKLRFKHARRDLILLSTTTSQAGSVSLTAVGAEYILGVVLAGLNTHMDGKKEHLLGMYNRQLVRVANQAARRPQRRHFMELHALETNLLAVRRVFRLHHNMLINYERILDPHSYRVTTKARQALFEVEAKLLGDEAKRLTARLDFGDGLFNRLAFFQQRIKQQIEVLEEGHGKAIRVFTFVTAFFLPLSFVTSFLGMNTTDIRDTNLDQSIFWKVAIPTTILILTLAFLYGYKWDSIHDSLAETWEATQQKWAHRQARRRTEDEGGGGHRGFRLSKWSFPASGRGQKQQRGVQAKDAFGLNGLSV</sequence>
<feature type="region of interest" description="Disordered" evidence="5">
    <location>
        <begin position="1296"/>
        <end position="1332"/>
    </location>
</feature>
<dbReference type="GO" id="GO:0015087">
    <property type="term" value="F:cobalt ion transmembrane transporter activity"/>
    <property type="evidence" value="ECO:0007669"/>
    <property type="project" value="TreeGrafter"/>
</dbReference>
<gene>
    <name evidence="7" type="ORF">JDV02_004327</name>
</gene>
<feature type="compositionally biased region" description="Basic residues" evidence="5">
    <location>
        <begin position="589"/>
        <end position="600"/>
    </location>
</feature>
<feature type="compositionally biased region" description="Polar residues" evidence="5">
    <location>
        <begin position="609"/>
        <end position="620"/>
    </location>
</feature>
<feature type="region of interest" description="Disordered" evidence="5">
    <location>
        <begin position="1"/>
        <end position="113"/>
    </location>
</feature>
<reference evidence="7" key="1">
    <citation type="submission" date="2021-11" db="EMBL/GenBank/DDBJ databases">
        <title>Purpureocillium_takamizusanense_genome.</title>
        <authorList>
            <person name="Nguyen N.-H."/>
        </authorList>
    </citation>
    <scope>NUCLEOTIDE SEQUENCE</scope>
    <source>
        <strain evidence="7">PT3</strain>
    </source>
</reference>
<accession>A0A9Q8QFM6</accession>
<evidence type="ECO:0000256" key="6">
    <source>
        <dbReference type="SAM" id="Phobius"/>
    </source>
</evidence>
<proteinExistence type="predicted"/>
<dbReference type="GeneID" id="72066282"/>
<comment type="subcellular location">
    <subcellularLocation>
        <location evidence="1">Cell membrane</location>
        <topology evidence="1">Multi-pass membrane protein</topology>
    </subcellularLocation>
</comment>
<evidence type="ECO:0000313" key="7">
    <source>
        <dbReference type="EMBL" id="UNI18029.1"/>
    </source>
</evidence>
<feature type="compositionally biased region" description="Polar residues" evidence="5">
    <location>
        <begin position="1005"/>
        <end position="1027"/>
    </location>
</feature>
<dbReference type="PANTHER" id="PTHR46494">
    <property type="entry name" value="CORA FAMILY METAL ION TRANSPORTER (EUROFUNG)"/>
    <property type="match status" value="1"/>
</dbReference>
<feature type="compositionally biased region" description="Low complexity" evidence="5">
    <location>
        <begin position="501"/>
        <end position="511"/>
    </location>
</feature>
<evidence type="ECO:0000256" key="3">
    <source>
        <dbReference type="ARBA" id="ARBA00022989"/>
    </source>
</evidence>
<organism evidence="7 8">
    <name type="scientific">Purpureocillium takamizusanense</name>
    <dbReference type="NCBI Taxonomy" id="2060973"/>
    <lineage>
        <taxon>Eukaryota</taxon>
        <taxon>Fungi</taxon>
        <taxon>Dikarya</taxon>
        <taxon>Ascomycota</taxon>
        <taxon>Pezizomycotina</taxon>
        <taxon>Sordariomycetes</taxon>
        <taxon>Hypocreomycetidae</taxon>
        <taxon>Hypocreales</taxon>
        <taxon>Ophiocordycipitaceae</taxon>
        <taxon>Purpureocillium</taxon>
    </lineage>
</organism>
<feature type="transmembrane region" description="Helical" evidence="6">
    <location>
        <begin position="1217"/>
        <end position="1239"/>
    </location>
</feature>
<evidence type="ECO:0000256" key="2">
    <source>
        <dbReference type="ARBA" id="ARBA00022692"/>
    </source>
</evidence>
<dbReference type="Pfam" id="PF01544">
    <property type="entry name" value="CorA"/>
    <property type="match status" value="1"/>
</dbReference>
<dbReference type="Proteomes" id="UP000829364">
    <property type="component" value="Chromosome 3"/>
</dbReference>